<dbReference type="EMBL" id="MZNU01000078">
    <property type="protein sequence ID" value="OWP05127.1"/>
    <property type="molecule type" value="Genomic_DNA"/>
</dbReference>
<keyword evidence="3" id="KW-1185">Reference proteome</keyword>
<proteinExistence type="predicted"/>
<protein>
    <recommendedName>
        <fullName evidence="4">Chorismate synthase protein</fullName>
    </recommendedName>
</protein>
<dbReference type="PANTHER" id="PTHR39470">
    <property type="entry name" value="CHROMOSOME 10, WHOLE GENOME SHOTGUN SEQUENCE"/>
    <property type="match status" value="1"/>
</dbReference>
<name>A0A218ZAR9_9HELO</name>
<feature type="transmembrane region" description="Helical" evidence="1">
    <location>
        <begin position="224"/>
        <end position="243"/>
    </location>
</feature>
<reference evidence="2 3" key="1">
    <citation type="submission" date="2017-04" db="EMBL/GenBank/DDBJ databases">
        <title>Draft genome sequence of Marssonina coronaria NL1: causal agent of apple blotch.</title>
        <authorList>
            <person name="Cheng Q."/>
        </authorList>
    </citation>
    <scope>NUCLEOTIDE SEQUENCE [LARGE SCALE GENOMIC DNA]</scope>
    <source>
        <strain evidence="2 3">NL1</strain>
    </source>
</reference>
<dbReference type="InParanoid" id="A0A218ZAR9"/>
<feature type="transmembrane region" description="Helical" evidence="1">
    <location>
        <begin position="184"/>
        <end position="203"/>
    </location>
</feature>
<comment type="caution">
    <text evidence="2">The sequence shown here is derived from an EMBL/GenBank/DDBJ whole genome shotgun (WGS) entry which is preliminary data.</text>
</comment>
<evidence type="ECO:0000256" key="1">
    <source>
        <dbReference type="SAM" id="Phobius"/>
    </source>
</evidence>
<dbReference type="STRING" id="503106.A0A218ZAR9"/>
<evidence type="ECO:0000313" key="3">
    <source>
        <dbReference type="Proteomes" id="UP000242519"/>
    </source>
</evidence>
<keyword evidence="1" id="KW-0472">Membrane</keyword>
<gene>
    <name evidence="2" type="ORF">B2J93_5645</name>
</gene>
<keyword evidence="1" id="KW-1133">Transmembrane helix</keyword>
<evidence type="ECO:0008006" key="4">
    <source>
        <dbReference type="Google" id="ProtNLM"/>
    </source>
</evidence>
<keyword evidence="1" id="KW-0812">Transmembrane</keyword>
<evidence type="ECO:0000313" key="2">
    <source>
        <dbReference type="EMBL" id="OWP05127.1"/>
    </source>
</evidence>
<sequence length="355" mass="39257">MAISWETIKSLLLFFGPILLPKAIAYYRSVRASPSIHGVSIRPVPSNVIRALTILSFVSFVFLLKTLPPFAPENVFALTQSRLQIPIDVLFTRLSALRPNGLTPADNRLRGKLNSLDSRLLLFQYGPDVLTECSFCNADDPKSYLYYALPSILAPHLFNLVILSLVTSGLFIGKEGALWRTSATLGAASLALLEIYFVASYHAQGNARATRPEELDSFFWKMRVYRGVGLAALDALIGWMLYLSSTNRAFVNPPTAPERLESCTRTLETARAKLNATGILRNTILRDDELRSRNMQYWVREGQVMGSVMEEKAVVEGVNNALENRIDIGRISADAEGYVKGIFAPLQDPGLGVSV</sequence>
<dbReference type="PANTHER" id="PTHR39470:SF1">
    <property type="entry name" value="CHORISMATE SYNTHASE PROTEIN"/>
    <property type="match status" value="1"/>
</dbReference>
<dbReference type="AlphaFoldDB" id="A0A218ZAR9"/>
<dbReference type="OrthoDB" id="4218123at2759"/>
<dbReference type="Proteomes" id="UP000242519">
    <property type="component" value="Unassembled WGS sequence"/>
</dbReference>
<organism evidence="2 3">
    <name type="scientific">Diplocarpon coronariae</name>
    <dbReference type="NCBI Taxonomy" id="2795749"/>
    <lineage>
        <taxon>Eukaryota</taxon>
        <taxon>Fungi</taxon>
        <taxon>Dikarya</taxon>
        <taxon>Ascomycota</taxon>
        <taxon>Pezizomycotina</taxon>
        <taxon>Leotiomycetes</taxon>
        <taxon>Helotiales</taxon>
        <taxon>Drepanopezizaceae</taxon>
        <taxon>Diplocarpon</taxon>
    </lineage>
</organism>
<feature type="transmembrane region" description="Helical" evidence="1">
    <location>
        <begin position="152"/>
        <end position="172"/>
    </location>
</feature>
<accession>A0A218ZAR9</accession>